<gene>
    <name evidence="9" type="primary">Contig3827.g4092</name>
    <name evidence="9" type="ORF">STYLEM_8218</name>
</gene>
<accession>A0A078ACA9</accession>
<keyword evidence="4 7" id="KW-0479">Metal-binding</keyword>
<evidence type="ECO:0000256" key="3">
    <source>
        <dbReference type="ARBA" id="ARBA00006179"/>
    </source>
</evidence>
<dbReference type="InParanoid" id="A0A078ACA9"/>
<evidence type="ECO:0000256" key="4">
    <source>
        <dbReference type="ARBA" id="ARBA00022723"/>
    </source>
</evidence>
<proteinExistence type="inferred from homology"/>
<keyword evidence="6 7" id="KW-0411">Iron-sulfur</keyword>
<comment type="pathway">
    <text evidence="2 7">Protein modification; peptidyl-diphthamide biosynthesis.</text>
</comment>
<dbReference type="PANTHER" id="PTHR10762:SF2">
    <property type="entry name" value="2-(3-AMINO-3-CARBOXYPROPYL)HISTIDINE SYNTHASE SUBUNIT 2"/>
    <property type="match status" value="1"/>
</dbReference>
<dbReference type="FunFam" id="3.40.50.11860:FF:000001">
    <property type="entry name" value="2-(3-amino-3-carboxypropyl)histidine synthase subunit 2"/>
    <property type="match status" value="1"/>
</dbReference>
<dbReference type="InterPro" id="IPR042265">
    <property type="entry name" value="DPH1/DPH2_3"/>
</dbReference>
<dbReference type="GO" id="GO:0017183">
    <property type="term" value="P:protein histidyl modification to diphthamide"/>
    <property type="evidence" value="ECO:0007669"/>
    <property type="project" value="UniProtKB-UniPathway"/>
</dbReference>
<dbReference type="InterPro" id="IPR010014">
    <property type="entry name" value="DHP2"/>
</dbReference>
<organism evidence="9 10">
    <name type="scientific">Stylonychia lemnae</name>
    <name type="common">Ciliate</name>
    <dbReference type="NCBI Taxonomy" id="5949"/>
    <lineage>
        <taxon>Eukaryota</taxon>
        <taxon>Sar</taxon>
        <taxon>Alveolata</taxon>
        <taxon>Ciliophora</taxon>
        <taxon>Intramacronucleata</taxon>
        <taxon>Spirotrichea</taxon>
        <taxon>Stichotrichia</taxon>
        <taxon>Sporadotrichida</taxon>
        <taxon>Oxytrichidae</taxon>
        <taxon>Stylonychinae</taxon>
        <taxon>Stylonychia</taxon>
    </lineage>
</organism>
<dbReference type="Gene3D" id="3.40.50.11860">
    <property type="entry name" value="Diphthamide synthesis DPH1/DPH2 domain 3"/>
    <property type="match status" value="1"/>
</dbReference>
<dbReference type="InterPro" id="IPR016435">
    <property type="entry name" value="DPH1/DPH2"/>
</dbReference>
<dbReference type="OrthoDB" id="449241at2759"/>
<dbReference type="SFLD" id="SFLDG01121">
    <property type="entry name" value="Diphthamide_biosynthesis"/>
    <property type="match status" value="1"/>
</dbReference>
<evidence type="ECO:0000313" key="10">
    <source>
        <dbReference type="Proteomes" id="UP000039865"/>
    </source>
</evidence>
<evidence type="ECO:0000313" key="9">
    <source>
        <dbReference type="EMBL" id="CDW79232.1"/>
    </source>
</evidence>
<dbReference type="EMBL" id="CCKQ01007808">
    <property type="protein sequence ID" value="CDW79232.1"/>
    <property type="molecule type" value="Genomic_DNA"/>
</dbReference>
<dbReference type="NCBIfam" id="TIGR00322">
    <property type="entry name" value="diphth2_R"/>
    <property type="match status" value="1"/>
</dbReference>
<dbReference type="UniPathway" id="UPA00559"/>
<dbReference type="SFLD" id="SFLDS00032">
    <property type="entry name" value="Radical_SAM_3-amino-3-carboxyp"/>
    <property type="match status" value="1"/>
</dbReference>
<dbReference type="OMA" id="QIWNENH"/>
<evidence type="ECO:0000256" key="5">
    <source>
        <dbReference type="ARBA" id="ARBA00023004"/>
    </source>
</evidence>
<protein>
    <recommendedName>
        <fullName evidence="7">2-(3-amino-3-carboxypropyl)histidine synthase subunit 2</fullName>
    </recommendedName>
</protein>
<reference evidence="9 10" key="1">
    <citation type="submission" date="2014-06" db="EMBL/GenBank/DDBJ databases">
        <authorList>
            <person name="Swart Estienne"/>
        </authorList>
    </citation>
    <scope>NUCLEOTIDE SEQUENCE [LARGE SCALE GENOMIC DNA]</scope>
    <source>
        <strain evidence="9 10">130c</strain>
    </source>
</reference>
<comment type="similarity">
    <text evidence="3 7">Belongs to the DPH1/DPH2 family. DPH2 subfamily.</text>
</comment>
<comment type="cofactor">
    <cofactor evidence="1">
        <name>[4Fe-4S] cluster</name>
        <dbReference type="ChEBI" id="CHEBI:49883"/>
    </cofactor>
</comment>
<feature type="region of interest" description="Disordered" evidence="8">
    <location>
        <begin position="507"/>
        <end position="541"/>
    </location>
</feature>
<dbReference type="Gene3D" id="3.40.50.11840">
    <property type="entry name" value="Diphthamide synthesis DPH1/DPH2 domain 1"/>
    <property type="match status" value="1"/>
</dbReference>
<dbReference type="PANTHER" id="PTHR10762">
    <property type="entry name" value="DIPHTHAMIDE BIOSYNTHESIS PROTEIN"/>
    <property type="match status" value="1"/>
</dbReference>
<dbReference type="NCBIfam" id="TIGR00272">
    <property type="entry name" value="DPH2"/>
    <property type="match status" value="1"/>
</dbReference>
<dbReference type="InterPro" id="IPR042263">
    <property type="entry name" value="DPH1/DPH2_1"/>
</dbReference>
<dbReference type="Pfam" id="PF01866">
    <property type="entry name" value="Diphthamide_syn"/>
    <property type="match status" value="1"/>
</dbReference>
<dbReference type="GO" id="GO:0051536">
    <property type="term" value="F:iron-sulfur cluster binding"/>
    <property type="evidence" value="ECO:0007669"/>
    <property type="project" value="UniProtKB-KW"/>
</dbReference>
<evidence type="ECO:0000256" key="6">
    <source>
        <dbReference type="ARBA" id="ARBA00023014"/>
    </source>
</evidence>
<feature type="compositionally biased region" description="Polar residues" evidence="8">
    <location>
        <begin position="528"/>
        <end position="541"/>
    </location>
</feature>
<dbReference type="Proteomes" id="UP000039865">
    <property type="component" value="Unassembled WGS sequence"/>
</dbReference>
<sequence>MESTTLTSVDSSLLRDRYYFEQIVEYLKAKPFKNIALQLPDSMLNDSVDLYMMFREELPERYFYVLGDTSYGECCVDDVNASHLNNNDLIIHFGKCCLSTASKSHIRPDKEILYVLPKQQDLDFMLVLDDLKEQLQTITTSILIFPDIVIFKEVSDYFMSIEDIQLRDKIIIGTIDTNLFNIIPSLQINKVSVEQSTEENKFQYKVLGRSFDDANIDLKQGQSFVYISYHDIYSMEQDDTSLFSTLMMNVGSSHQIYNYNILSKTLDQVQKGQVNKALMQRYNNIDKINESQVLGILIGTVAVDNYMDIINSVKLSVMKAGKKYYEVLIGKLNEPKLKNFQFIDLYVIIGCPETSLVPFKKFNMTVVTPHELFMAFEEDAFQWESKIITDFNQILPQIKQQQKDLDKIQIELDNHKVDETQLALRFEQLSYKGLEIGTEKTPVLPIQKGLVGIASSYQTEPKKQTENEVEQEKQLVDMKFRKAKIYDGLNDESQKVYDLLNMKCTPLRVKSEDEQQNKTEEELKVGGNQRTNQSNVREAKQ</sequence>
<keyword evidence="5 7" id="KW-0408">Iron</keyword>
<evidence type="ECO:0000256" key="1">
    <source>
        <dbReference type="ARBA" id="ARBA00001966"/>
    </source>
</evidence>
<comment type="function">
    <text evidence="7">Required for the first step of diphthamide biosynthesis, a post-translational modification of histidine which occurs in elongation factor 2. DPH1 and DPH2 transfer a 3-amino-3-carboxypropyl (ACP) group from S-adenosyl-L-methionine (SAM) to a histidine residue, the reaction is assisted by a reduction system comprising DPH3 and a NADH-dependent reductase. Facilitates the reduction of the catalytic iron-sulfur cluster found in the DPH1 subunit.</text>
</comment>
<name>A0A078ACA9_STYLE</name>
<dbReference type="GO" id="GO:0090560">
    <property type="term" value="F:2-(3-amino-3-carboxypropyl)histidine synthase activity"/>
    <property type="evidence" value="ECO:0007669"/>
    <property type="project" value="InterPro"/>
</dbReference>
<dbReference type="GO" id="GO:0046872">
    <property type="term" value="F:metal ion binding"/>
    <property type="evidence" value="ECO:0007669"/>
    <property type="project" value="UniProtKB-KW"/>
</dbReference>
<dbReference type="AlphaFoldDB" id="A0A078ACA9"/>
<dbReference type="FunCoup" id="A0A078ACA9">
    <property type="interactions" value="111"/>
</dbReference>
<evidence type="ECO:0000256" key="8">
    <source>
        <dbReference type="SAM" id="MobiDB-lite"/>
    </source>
</evidence>
<feature type="compositionally biased region" description="Basic and acidic residues" evidence="8">
    <location>
        <begin position="509"/>
        <end position="524"/>
    </location>
</feature>
<evidence type="ECO:0000256" key="7">
    <source>
        <dbReference type="RuleBase" id="RU364133"/>
    </source>
</evidence>
<keyword evidence="10" id="KW-1185">Reference proteome</keyword>
<evidence type="ECO:0000256" key="2">
    <source>
        <dbReference type="ARBA" id="ARBA00005156"/>
    </source>
</evidence>